<dbReference type="Pfam" id="PF06812">
    <property type="entry name" value="ImpA_N"/>
    <property type="match status" value="1"/>
</dbReference>
<dbReference type="PANTHER" id="PTHR37951">
    <property type="entry name" value="CYTOPLASMIC PROTEIN-RELATED"/>
    <property type="match status" value="1"/>
</dbReference>
<feature type="compositionally biased region" description="Low complexity" evidence="1">
    <location>
        <begin position="295"/>
        <end position="321"/>
    </location>
</feature>
<name>A0A9X3HQ09_9VIBR</name>
<keyword evidence="4" id="KW-1185">Reference proteome</keyword>
<feature type="region of interest" description="Disordered" evidence="1">
    <location>
        <begin position="416"/>
        <end position="468"/>
    </location>
</feature>
<evidence type="ECO:0000259" key="2">
    <source>
        <dbReference type="Pfam" id="PF06812"/>
    </source>
</evidence>
<organism evidence="3 4">
    <name type="scientific">Vibrio paucivorans</name>
    <dbReference type="NCBI Taxonomy" id="2829489"/>
    <lineage>
        <taxon>Bacteria</taxon>
        <taxon>Pseudomonadati</taxon>
        <taxon>Pseudomonadota</taxon>
        <taxon>Gammaproteobacteria</taxon>
        <taxon>Vibrionales</taxon>
        <taxon>Vibrionaceae</taxon>
        <taxon>Vibrio</taxon>
    </lineage>
</organism>
<dbReference type="Proteomes" id="UP001155586">
    <property type="component" value="Unassembled WGS sequence"/>
</dbReference>
<dbReference type="InterPro" id="IPR010657">
    <property type="entry name" value="ImpA_N"/>
</dbReference>
<dbReference type="EMBL" id="JAKRRX010000013">
    <property type="protein sequence ID" value="MCW8332966.1"/>
    <property type="molecule type" value="Genomic_DNA"/>
</dbReference>
<proteinExistence type="predicted"/>
<dbReference type="AlphaFoldDB" id="A0A9X3HQ09"/>
<feature type="compositionally biased region" description="Polar residues" evidence="1">
    <location>
        <begin position="434"/>
        <end position="468"/>
    </location>
</feature>
<evidence type="ECO:0000256" key="1">
    <source>
        <dbReference type="SAM" id="MobiDB-lite"/>
    </source>
</evidence>
<feature type="region of interest" description="Disordered" evidence="1">
    <location>
        <begin position="273"/>
        <end position="321"/>
    </location>
</feature>
<protein>
    <submittedName>
        <fullName evidence="3">Type VI secretion system ImpA family N-terminal domain-containing protein</fullName>
    </submittedName>
</protein>
<sequence>MVDTDSLLTPISESEPCGVYLKLDRSAYRGIRNAYNASQSSFRQLVETPDASSDQAIVDSNEANWQSLREITEDALKTKTKDLEILGWYITSQLFTSQPYENLSCSISLIKSYADTWWDDLNPKMPTEKLKSSDEAGQQKEQAEFKIKPLLQLVGESNESTSLYIPLQMLGLVDDITFADYLRAERQGEIASLKEKALGLFSSDTQHTLMALSDSYVNLVEAEATISTKCNEIGVSAISFRFIKQNIADLINAIQFLVGDKFAIWPLDSNYQPKGDEPEAEQPVESVQPQGSAPTAETSSASQPQSTSTAAGSPAPAVTSSVNAVTTNTPIAIGPIASREQAFHEIRKVAEFFKKNEPHSPIAFLLERAIRWGQLSLPELLQEMVGNDSSALNHINLLTGMDNLETAELGTYTAPAVPAMNSTEEVKHQDVESRSNPSSESTETMQNTVNQNSEPSSQDSGNLTDFEW</sequence>
<dbReference type="PANTHER" id="PTHR37951:SF1">
    <property type="entry name" value="TYPE VI SECRETION SYSTEM COMPONENT TSSA1"/>
    <property type="match status" value="1"/>
</dbReference>
<dbReference type="RefSeq" id="WP_265686657.1">
    <property type="nucleotide sequence ID" value="NZ_JAKRRX010000013.1"/>
</dbReference>
<accession>A0A9X3HQ09</accession>
<feature type="compositionally biased region" description="Basic and acidic residues" evidence="1">
    <location>
        <begin position="424"/>
        <end position="433"/>
    </location>
</feature>
<evidence type="ECO:0000313" key="3">
    <source>
        <dbReference type="EMBL" id="MCW8332966.1"/>
    </source>
</evidence>
<comment type="caution">
    <text evidence="3">The sequence shown here is derived from an EMBL/GenBank/DDBJ whole genome shotgun (WGS) entry which is preliminary data.</text>
</comment>
<feature type="domain" description="ImpA N-terminal" evidence="2">
    <location>
        <begin position="8"/>
        <end position="130"/>
    </location>
</feature>
<evidence type="ECO:0000313" key="4">
    <source>
        <dbReference type="Proteomes" id="UP001155586"/>
    </source>
</evidence>
<gene>
    <name evidence="3" type="ORF">MD483_03875</name>
</gene>
<dbReference type="InterPro" id="IPR017740">
    <property type="entry name" value="TssA-like"/>
</dbReference>
<reference evidence="3" key="1">
    <citation type="submission" date="2022-02" db="EMBL/GenBank/DDBJ databases">
        <title>Vibrio sp. nov., a new bacterium isolated from Bohai sea, China.</title>
        <authorList>
            <person name="Yuan Y."/>
        </authorList>
    </citation>
    <scope>NUCLEOTIDE SEQUENCE</scope>
    <source>
        <strain evidence="3">DBSS07</strain>
    </source>
</reference>